<dbReference type="AlphaFoldDB" id="A0A518CLN1"/>
<dbReference type="PROSITE" id="PS51257">
    <property type="entry name" value="PROKAR_LIPOPROTEIN"/>
    <property type="match status" value="1"/>
</dbReference>
<protein>
    <submittedName>
        <fullName evidence="3">Uncharacterized protein</fullName>
    </submittedName>
</protein>
<reference evidence="3 4" key="1">
    <citation type="submission" date="2019-02" db="EMBL/GenBank/DDBJ databases">
        <title>Deep-cultivation of Planctomycetes and their phenomic and genomic characterization uncovers novel biology.</title>
        <authorList>
            <person name="Wiegand S."/>
            <person name="Jogler M."/>
            <person name="Boedeker C."/>
            <person name="Pinto D."/>
            <person name="Vollmers J."/>
            <person name="Rivas-Marin E."/>
            <person name="Kohn T."/>
            <person name="Peeters S.H."/>
            <person name="Heuer A."/>
            <person name="Rast P."/>
            <person name="Oberbeckmann S."/>
            <person name="Bunk B."/>
            <person name="Jeske O."/>
            <person name="Meyerdierks A."/>
            <person name="Storesund J.E."/>
            <person name="Kallscheuer N."/>
            <person name="Luecker S."/>
            <person name="Lage O.M."/>
            <person name="Pohl T."/>
            <person name="Merkel B.J."/>
            <person name="Hornburger P."/>
            <person name="Mueller R.-W."/>
            <person name="Bruemmer F."/>
            <person name="Labrenz M."/>
            <person name="Spormann A.M."/>
            <person name="Op den Camp H."/>
            <person name="Overmann J."/>
            <person name="Amann R."/>
            <person name="Jetten M.S.M."/>
            <person name="Mascher T."/>
            <person name="Medema M.H."/>
            <person name="Devos D.P."/>
            <person name="Kaster A.-K."/>
            <person name="Ovreas L."/>
            <person name="Rohde M."/>
            <person name="Galperin M.Y."/>
            <person name="Jogler C."/>
        </authorList>
    </citation>
    <scope>NUCLEOTIDE SEQUENCE [LARGE SCALE GENOMIC DNA]</scope>
    <source>
        <strain evidence="3 4">Pla110</strain>
    </source>
</reference>
<sequence length="548" mass="60451" precursor="true">MPSLFKSAICLFIITLLSCGSFPSEAQAGKRSSRSNNKFLGNFDSLIKRSPHYPKRRSHTGRVNTGEGKILGHVVIPGVTGNSHPPRKHHEGFDPRPTNINIWDNIASGIERHKDRREQYIERSRPPIEVQPQPQYIPQTHVVQTPVRRNVSVQSNTIPKAKMPLARANSQPGIDLFEPIDAESQELATELVHAQTGKAINEMEDQLGDAAQDPAVAEQLEEIRAKAENGEAVTEEDINELVNRLEAVDPAQFPPGFTPDALISSFDDVINLSEANELLQDQTYPDGGFVPGLPVGQILTMPALPQDMQFMLPDGCALVGTGGEGELQVYDPGTCDMLNMNLGMGEPEIESTDDSIAIGIIIQNPEENGEGVNYQVEGVNYTLQPGENQQLPVNHSQVIVFESGIEAGELRFTIKPGNYAFRQLGAQGWKLWRESFEVTIDNSENTDIFYVTLNEEQIDIPSGQQMTYTSQYPVTALFDRGNGGEPARKQLNDAKTALVVAVNTNDGLLDLYPETNFNIVSSKTESQDILKQTMLKGRLQEILKQQSL</sequence>
<evidence type="ECO:0000256" key="1">
    <source>
        <dbReference type="SAM" id="MobiDB-lite"/>
    </source>
</evidence>
<evidence type="ECO:0000313" key="4">
    <source>
        <dbReference type="Proteomes" id="UP000317178"/>
    </source>
</evidence>
<feature type="chain" id="PRO_5021978898" evidence="2">
    <location>
        <begin position="27"/>
        <end position="548"/>
    </location>
</feature>
<feature type="compositionally biased region" description="Basic residues" evidence="1">
    <location>
        <begin position="49"/>
        <end position="60"/>
    </location>
</feature>
<dbReference type="EMBL" id="CP036281">
    <property type="protein sequence ID" value="QDU80138.1"/>
    <property type="molecule type" value="Genomic_DNA"/>
</dbReference>
<evidence type="ECO:0000256" key="2">
    <source>
        <dbReference type="SAM" id="SignalP"/>
    </source>
</evidence>
<feature type="signal peptide" evidence="2">
    <location>
        <begin position="1"/>
        <end position="26"/>
    </location>
</feature>
<proteinExistence type="predicted"/>
<dbReference type="Proteomes" id="UP000317178">
    <property type="component" value="Chromosome"/>
</dbReference>
<dbReference type="KEGG" id="plon:Pla110_18610"/>
<feature type="region of interest" description="Disordered" evidence="1">
    <location>
        <begin position="48"/>
        <end position="67"/>
    </location>
</feature>
<keyword evidence="4" id="KW-1185">Reference proteome</keyword>
<name>A0A518CLN1_9PLAN</name>
<accession>A0A518CLN1</accession>
<organism evidence="3 4">
    <name type="scientific">Polystyrenella longa</name>
    <dbReference type="NCBI Taxonomy" id="2528007"/>
    <lineage>
        <taxon>Bacteria</taxon>
        <taxon>Pseudomonadati</taxon>
        <taxon>Planctomycetota</taxon>
        <taxon>Planctomycetia</taxon>
        <taxon>Planctomycetales</taxon>
        <taxon>Planctomycetaceae</taxon>
        <taxon>Polystyrenella</taxon>
    </lineage>
</organism>
<dbReference type="OrthoDB" id="231015at2"/>
<dbReference type="RefSeq" id="WP_144995288.1">
    <property type="nucleotide sequence ID" value="NZ_CP036281.1"/>
</dbReference>
<keyword evidence="2" id="KW-0732">Signal</keyword>
<gene>
    <name evidence="3" type="ORF">Pla110_18610</name>
</gene>
<evidence type="ECO:0000313" key="3">
    <source>
        <dbReference type="EMBL" id="QDU80138.1"/>
    </source>
</evidence>